<dbReference type="AlphaFoldDB" id="A0A9J6CQ59"/>
<sequence length="603" mass="69722">MRTKSFVCCALTVVSGLAISFLGLAFYYYDEDLYNRMTEKDGNEVFKSMLLAENAFVMFYSLENHSNELDENWQKLDYIVKYNETFKNIHMGKVECSVFRPMCKNFHLEKYPSIVWMKKGKIVNNYAGNNSMNDLKMFLESKFKEHVVDHDEKNTEISYTVSVLSTEKTTIKPSNTTQTKSLFDSVFEPVEKIINKFKNVENNQTEEDVEPLPKLPIEEPKSKNDNKEEIVLPHSKEKIRIFIPSSNDNKNSSRKHAHSGSTEEKPWESISDKNLPKEHDHHHMETNNETTLDRSNATKEITIETTEISILPPKNKTIIDEKSAAKEFNKTESKINENNSTKVDGSQSEKKKIVEKIKPKSEEKRKDSSRRGESDEQPASKDKYTSSEVDRMSSEELAKLFKKQFEKVKKAKKASKEQSEENVSSTFYQETKKKIKPKIRIIESSEQSEDVKSTGNATVKSEEREDKSVEVKSEEKDEEEETATTNNVEDEESKEEMPEERVSKEETVETDEDYDYEEKEEEKKDFKGNKSSNNFEKEKKIPNEKPTTVNYDSKDDDDKGEIINISELFKTNEQPATDSNPKKIVEKNSTTENLKIKPKSSHI</sequence>
<dbReference type="InterPro" id="IPR013766">
    <property type="entry name" value="Thioredoxin_domain"/>
</dbReference>
<feature type="compositionally biased region" description="Basic and acidic residues" evidence="1">
    <location>
        <begin position="460"/>
        <end position="475"/>
    </location>
</feature>
<proteinExistence type="predicted"/>
<feature type="region of interest" description="Disordered" evidence="1">
    <location>
        <begin position="409"/>
        <end position="603"/>
    </location>
</feature>
<protein>
    <recommendedName>
        <fullName evidence="2">Thioredoxin domain-containing protein</fullName>
    </recommendedName>
</protein>
<feature type="domain" description="Thioredoxin" evidence="2">
    <location>
        <begin position="82"/>
        <end position="140"/>
    </location>
</feature>
<dbReference type="OrthoDB" id="10264505at2759"/>
<feature type="compositionally biased region" description="Basic and acidic residues" evidence="1">
    <location>
        <begin position="261"/>
        <end position="286"/>
    </location>
</feature>
<accession>A0A9J6CQ59</accession>
<evidence type="ECO:0000259" key="2">
    <source>
        <dbReference type="Pfam" id="PF00085"/>
    </source>
</evidence>
<reference evidence="3" key="1">
    <citation type="submission" date="2021-03" db="EMBL/GenBank/DDBJ databases">
        <title>Chromosome level genome of the anhydrobiotic midge Polypedilum vanderplanki.</title>
        <authorList>
            <person name="Yoshida Y."/>
            <person name="Kikawada T."/>
            <person name="Gusev O."/>
        </authorList>
    </citation>
    <scope>NUCLEOTIDE SEQUENCE</scope>
    <source>
        <strain evidence="3">NIAS01</strain>
        <tissue evidence="3">Whole body or cell culture</tissue>
    </source>
</reference>
<evidence type="ECO:0000256" key="1">
    <source>
        <dbReference type="SAM" id="MobiDB-lite"/>
    </source>
</evidence>
<feature type="compositionally biased region" description="Basic and acidic residues" evidence="1">
    <location>
        <begin position="216"/>
        <end position="240"/>
    </location>
</feature>
<feature type="compositionally biased region" description="Basic and acidic residues" evidence="1">
    <location>
        <begin position="326"/>
        <end position="335"/>
    </location>
</feature>
<dbReference type="Pfam" id="PF00085">
    <property type="entry name" value="Thioredoxin"/>
    <property type="match status" value="1"/>
</dbReference>
<feature type="compositionally biased region" description="Polar residues" evidence="1">
    <location>
        <begin position="287"/>
        <end position="297"/>
    </location>
</feature>
<feature type="compositionally biased region" description="Basic and acidic residues" evidence="1">
    <location>
        <begin position="495"/>
        <end position="507"/>
    </location>
</feature>
<dbReference type="Proteomes" id="UP001107558">
    <property type="component" value="Chromosome 1"/>
</dbReference>
<feature type="compositionally biased region" description="Acidic residues" evidence="1">
    <location>
        <begin position="508"/>
        <end position="520"/>
    </location>
</feature>
<dbReference type="EMBL" id="JADBJN010000001">
    <property type="protein sequence ID" value="KAG5684020.1"/>
    <property type="molecule type" value="Genomic_DNA"/>
</dbReference>
<feature type="compositionally biased region" description="Basic and acidic residues" evidence="1">
    <location>
        <begin position="409"/>
        <end position="419"/>
    </location>
</feature>
<feature type="compositionally biased region" description="Acidic residues" evidence="1">
    <location>
        <begin position="476"/>
        <end position="494"/>
    </location>
</feature>
<dbReference type="Gene3D" id="3.40.30.10">
    <property type="entry name" value="Glutaredoxin"/>
    <property type="match status" value="1"/>
</dbReference>
<evidence type="ECO:0000313" key="4">
    <source>
        <dbReference type="Proteomes" id="UP001107558"/>
    </source>
</evidence>
<feature type="compositionally biased region" description="Basic and acidic residues" evidence="1">
    <location>
        <begin position="552"/>
        <end position="561"/>
    </location>
</feature>
<dbReference type="SUPFAM" id="SSF52833">
    <property type="entry name" value="Thioredoxin-like"/>
    <property type="match status" value="1"/>
</dbReference>
<organism evidence="3 4">
    <name type="scientific">Polypedilum vanderplanki</name>
    <name type="common">Sleeping chironomid midge</name>
    <dbReference type="NCBI Taxonomy" id="319348"/>
    <lineage>
        <taxon>Eukaryota</taxon>
        <taxon>Metazoa</taxon>
        <taxon>Ecdysozoa</taxon>
        <taxon>Arthropoda</taxon>
        <taxon>Hexapoda</taxon>
        <taxon>Insecta</taxon>
        <taxon>Pterygota</taxon>
        <taxon>Neoptera</taxon>
        <taxon>Endopterygota</taxon>
        <taxon>Diptera</taxon>
        <taxon>Nematocera</taxon>
        <taxon>Chironomoidea</taxon>
        <taxon>Chironomidae</taxon>
        <taxon>Chironominae</taxon>
        <taxon>Polypedilum</taxon>
        <taxon>Polypedilum</taxon>
    </lineage>
</organism>
<keyword evidence="4" id="KW-1185">Reference proteome</keyword>
<gene>
    <name evidence="3" type="ORF">PVAND_013273</name>
</gene>
<feature type="compositionally biased region" description="Polar residues" evidence="1">
    <location>
        <begin position="336"/>
        <end position="346"/>
    </location>
</feature>
<feature type="compositionally biased region" description="Polar residues" evidence="1">
    <location>
        <begin position="569"/>
        <end position="579"/>
    </location>
</feature>
<name>A0A9J6CQ59_POLVA</name>
<dbReference type="InterPro" id="IPR036249">
    <property type="entry name" value="Thioredoxin-like_sf"/>
</dbReference>
<feature type="region of interest" description="Disordered" evidence="1">
    <location>
        <begin position="326"/>
        <end position="393"/>
    </location>
</feature>
<feature type="region of interest" description="Disordered" evidence="1">
    <location>
        <begin position="203"/>
        <end position="297"/>
    </location>
</feature>
<evidence type="ECO:0000313" key="3">
    <source>
        <dbReference type="EMBL" id="KAG5684020.1"/>
    </source>
</evidence>
<comment type="caution">
    <text evidence="3">The sequence shown here is derived from an EMBL/GenBank/DDBJ whole genome shotgun (WGS) entry which is preliminary data.</text>
</comment>
<feature type="compositionally biased region" description="Basic and acidic residues" evidence="1">
    <location>
        <begin position="347"/>
        <end position="393"/>
    </location>
</feature>